<dbReference type="HOGENOM" id="CLU_2676315_0_0_1"/>
<proteinExistence type="predicted"/>
<feature type="signal peptide" evidence="1">
    <location>
        <begin position="1"/>
        <end position="22"/>
    </location>
</feature>
<keyword evidence="3" id="KW-1185">Reference proteome</keyword>
<dbReference type="EMBL" id="JH597801">
    <property type="status" value="NOT_ANNOTATED_CDS"/>
    <property type="molecule type" value="Genomic_DNA"/>
</dbReference>
<organism evidence="2 3">
    <name type="scientific">Hyaloperonospora arabidopsidis (strain Emoy2)</name>
    <name type="common">Downy mildew agent</name>
    <name type="synonym">Peronospora arabidopsidis</name>
    <dbReference type="NCBI Taxonomy" id="559515"/>
    <lineage>
        <taxon>Eukaryota</taxon>
        <taxon>Sar</taxon>
        <taxon>Stramenopiles</taxon>
        <taxon>Oomycota</taxon>
        <taxon>Peronosporomycetes</taxon>
        <taxon>Peronosporales</taxon>
        <taxon>Peronosporaceae</taxon>
        <taxon>Hyaloperonospora</taxon>
    </lineage>
</organism>
<feature type="chain" id="PRO_5004049438" description="RxLR effector candidate protein" evidence="1">
    <location>
        <begin position="23"/>
        <end position="75"/>
    </location>
</feature>
<reference evidence="3" key="1">
    <citation type="journal article" date="2010" name="Science">
        <title>Signatures of adaptation to obligate biotrophy in the Hyaloperonospora arabidopsidis genome.</title>
        <authorList>
            <person name="Baxter L."/>
            <person name="Tripathy S."/>
            <person name="Ishaque N."/>
            <person name="Boot N."/>
            <person name="Cabral A."/>
            <person name="Kemen E."/>
            <person name="Thines M."/>
            <person name="Ah-Fong A."/>
            <person name="Anderson R."/>
            <person name="Badejoko W."/>
            <person name="Bittner-Eddy P."/>
            <person name="Boore J.L."/>
            <person name="Chibucos M.C."/>
            <person name="Coates M."/>
            <person name="Dehal P."/>
            <person name="Delehaunty K."/>
            <person name="Dong S."/>
            <person name="Downton P."/>
            <person name="Dumas B."/>
            <person name="Fabro G."/>
            <person name="Fronick C."/>
            <person name="Fuerstenberg S.I."/>
            <person name="Fulton L."/>
            <person name="Gaulin E."/>
            <person name="Govers F."/>
            <person name="Hughes L."/>
            <person name="Humphray S."/>
            <person name="Jiang R.H."/>
            <person name="Judelson H."/>
            <person name="Kamoun S."/>
            <person name="Kyung K."/>
            <person name="Meijer H."/>
            <person name="Minx P."/>
            <person name="Morris P."/>
            <person name="Nelson J."/>
            <person name="Phuntumart V."/>
            <person name="Qutob D."/>
            <person name="Rehmany A."/>
            <person name="Rougon-Cardoso A."/>
            <person name="Ryden P."/>
            <person name="Torto-Alalibo T."/>
            <person name="Studholme D."/>
            <person name="Wang Y."/>
            <person name="Win J."/>
            <person name="Wood J."/>
            <person name="Clifton S.W."/>
            <person name="Rogers J."/>
            <person name="Van den Ackerveken G."/>
            <person name="Jones J.D."/>
            <person name="McDowell J.M."/>
            <person name="Beynon J."/>
            <person name="Tyler B.M."/>
        </authorList>
    </citation>
    <scope>NUCLEOTIDE SEQUENCE [LARGE SCALE GENOMIC DNA]</scope>
    <source>
        <strain evidence="3">Emoy2</strain>
    </source>
</reference>
<evidence type="ECO:0000256" key="1">
    <source>
        <dbReference type="SAM" id="SignalP"/>
    </source>
</evidence>
<dbReference type="EnsemblProtists" id="HpaT809569">
    <property type="protein sequence ID" value="HpaP809569"/>
    <property type="gene ID" value="HpaG809569"/>
</dbReference>
<dbReference type="AlphaFoldDB" id="M4BSY4"/>
<reference evidence="2" key="2">
    <citation type="submission" date="2015-06" db="UniProtKB">
        <authorList>
            <consortium name="EnsemblProtists"/>
        </authorList>
    </citation>
    <scope>IDENTIFICATION</scope>
    <source>
        <strain evidence="2">Emoy2</strain>
    </source>
</reference>
<dbReference type="InParanoid" id="M4BSY4"/>
<protein>
    <recommendedName>
        <fullName evidence="4">RxLR effector candidate protein</fullName>
    </recommendedName>
</protein>
<dbReference type="Proteomes" id="UP000011713">
    <property type="component" value="Unassembled WGS sequence"/>
</dbReference>
<evidence type="ECO:0000313" key="3">
    <source>
        <dbReference type="Proteomes" id="UP000011713"/>
    </source>
</evidence>
<accession>M4BSY4</accession>
<sequence>MLITRPVAVVVVAAVLSAGSQAAENDTATAASVAAAADEAGGTAAKWVAGSADLVDVGFAGHSAVGRQIRDYPAQ</sequence>
<evidence type="ECO:0000313" key="2">
    <source>
        <dbReference type="EnsemblProtists" id="HpaP809569"/>
    </source>
</evidence>
<dbReference type="VEuPathDB" id="FungiDB:HpaG809569"/>
<keyword evidence="1" id="KW-0732">Signal</keyword>
<name>M4BSY4_HYAAE</name>
<evidence type="ECO:0008006" key="4">
    <source>
        <dbReference type="Google" id="ProtNLM"/>
    </source>
</evidence>